<dbReference type="RefSeq" id="XP_013312978.1">
    <property type="nucleotide sequence ID" value="XM_013457524.1"/>
</dbReference>
<evidence type="ECO:0000313" key="1">
    <source>
        <dbReference type="EMBL" id="KIW52394.1"/>
    </source>
</evidence>
<dbReference type="Proteomes" id="UP000054342">
    <property type="component" value="Unassembled WGS sequence"/>
</dbReference>
<name>A0A0D2EX55_9EURO</name>
<dbReference type="HOGENOM" id="CLU_1768074_0_0_1"/>
<keyword evidence="2" id="KW-1185">Reference proteome</keyword>
<dbReference type="EMBL" id="KN847321">
    <property type="protein sequence ID" value="KIW52394.1"/>
    <property type="molecule type" value="Genomic_DNA"/>
</dbReference>
<evidence type="ECO:0000313" key="2">
    <source>
        <dbReference type="Proteomes" id="UP000054342"/>
    </source>
</evidence>
<gene>
    <name evidence="1" type="ORF">PV05_08034</name>
</gene>
<reference evidence="1 2" key="1">
    <citation type="submission" date="2015-01" db="EMBL/GenBank/DDBJ databases">
        <title>The Genome Sequence of Exophiala xenobiotica CBS118157.</title>
        <authorList>
            <consortium name="The Broad Institute Genomics Platform"/>
            <person name="Cuomo C."/>
            <person name="de Hoog S."/>
            <person name="Gorbushina A."/>
            <person name="Stielow B."/>
            <person name="Teixiera M."/>
            <person name="Abouelleil A."/>
            <person name="Chapman S.B."/>
            <person name="Priest M."/>
            <person name="Young S.K."/>
            <person name="Wortman J."/>
            <person name="Nusbaum C."/>
            <person name="Birren B."/>
        </authorList>
    </citation>
    <scope>NUCLEOTIDE SEQUENCE [LARGE SCALE GENOMIC DNA]</scope>
    <source>
        <strain evidence="1 2">CBS 118157</strain>
    </source>
</reference>
<organism evidence="1 2">
    <name type="scientific">Exophiala xenobiotica</name>
    <dbReference type="NCBI Taxonomy" id="348802"/>
    <lineage>
        <taxon>Eukaryota</taxon>
        <taxon>Fungi</taxon>
        <taxon>Dikarya</taxon>
        <taxon>Ascomycota</taxon>
        <taxon>Pezizomycotina</taxon>
        <taxon>Eurotiomycetes</taxon>
        <taxon>Chaetothyriomycetidae</taxon>
        <taxon>Chaetothyriales</taxon>
        <taxon>Herpotrichiellaceae</taxon>
        <taxon>Exophiala</taxon>
    </lineage>
</organism>
<accession>A0A0D2EX55</accession>
<dbReference type="GeneID" id="25329942"/>
<sequence length="147" mass="16499">MEELGTGEEDWLLALEQEDLVEDLVEEPPLFGNCLLVFQEEELDVVEYGDLLEEDVVSADQVVDDSGQVQQEGFEVVREVAECRSLVGNDVLQDSPQGQEEIVVVKVLHPVQEDIEVLDSLLLVQEEIGMVKCLQPSQEDIEMLECL</sequence>
<proteinExistence type="predicted"/>
<dbReference type="AlphaFoldDB" id="A0A0D2EX55"/>
<protein>
    <submittedName>
        <fullName evidence="1">Uncharacterized protein</fullName>
    </submittedName>
</protein>